<proteinExistence type="predicted"/>
<keyword evidence="2" id="KW-1185">Reference proteome</keyword>
<organism evidence="1 2">
    <name type="scientific">Ferrovibrio terrae</name>
    <dbReference type="NCBI Taxonomy" id="2594003"/>
    <lineage>
        <taxon>Bacteria</taxon>
        <taxon>Pseudomonadati</taxon>
        <taxon>Pseudomonadota</taxon>
        <taxon>Alphaproteobacteria</taxon>
        <taxon>Rhodospirillales</taxon>
        <taxon>Rhodospirillaceae</taxon>
        <taxon>Ferrovibrio</taxon>
    </lineage>
</organism>
<gene>
    <name evidence="1" type="ORF">FNB15_19710</name>
</gene>
<dbReference type="Proteomes" id="UP000317496">
    <property type="component" value="Chromosome"/>
</dbReference>
<protein>
    <submittedName>
        <fullName evidence="1">Ethanolamine utilization protein</fullName>
    </submittedName>
</protein>
<dbReference type="SUPFAM" id="SSF51182">
    <property type="entry name" value="RmlC-like cupins"/>
    <property type="match status" value="1"/>
</dbReference>
<dbReference type="InterPro" id="IPR014710">
    <property type="entry name" value="RmlC-like_jellyroll"/>
</dbReference>
<name>A0A516H6G2_9PROT</name>
<dbReference type="OrthoDB" id="3828611at2"/>
<sequence>MKVRKFTQSDASFERSPGQDAGIYAGNVIDQRHGGPITIGYGRYDPNQSLTAAIAVYDVMVVLEGRLSVEADGNTLTAGPGEIVHMPKGTSVTIRSHEEGAVTAYVTYPHWQEAGD</sequence>
<evidence type="ECO:0000313" key="1">
    <source>
        <dbReference type="EMBL" id="QDO99366.1"/>
    </source>
</evidence>
<dbReference type="EMBL" id="CP041636">
    <property type="protein sequence ID" value="QDO99366.1"/>
    <property type="molecule type" value="Genomic_DNA"/>
</dbReference>
<dbReference type="AlphaFoldDB" id="A0A516H6G2"/>
<dbReference type="InterPro" id="IPR010424">
    <property type="entry name" value="EutQ"/>
</dbReference>
<dbReference type="Gene3D" id="2.60.120.10">
    <property type="entry name" value="Jelly Rolls"/>
    <property type="match status" value="1"/>
</dbReference>
<dbReference type="RefSeq" id="WP_144258362.1">
    <property type="nucleotide sequence ID" value="NZ_CP041636.1"/>
</dbReference>
<reference evidence="1 2" key="1">
    <citation type="submission" date="2019-07" db="EMBL/GenBank/DDBJ databases">
        <title>Genome sequencing for Ferrovibrio sp. K5.</title>
        <authorList>
            <person name="Park S.-J."/>
        </authorList>
    </citation>
    <scope>NUCLEOTIDE SEQUENCE [LARGE SCALE GENOMIC DNA]</scope>
    <source>
        <strain evidence="1 2">K5</strain>
    </source>
</reference>
<evidence type="ECO:0000313" key="2">
    <source>
        <dbReference type="Proteomes" id="UP000317496"/>
    </source>
</evidence>
<dbReference type="Pfam" id="PF06249">
    <property type="entry name" value="EutQ"/>
    <property type="match status" value="1"/>
</dbReference>
<dbReference type="InterPro" id="IPR011051">
    <property type="entry name" value="RmlC_Cupin_sf"/>
</dbReference>
<dbReference type="KEGG" id="fer:FNB15_19710"/>
<accession>A0A516H6G2</accession>